<accession>N8WA96</accession>
<reference evidence="1 2" key="1">
    <citation type="submission" date="2013-02" db="EMBL/GenBank/DDBJ databases">
        <title>The Genome Sequence of Acinetobacter sp. NIPH 758.</title>
        <authorList>
            <consortium name="The Broad Institute Genome Sequencing Platform"/>
            <consortium name="The Broad Institute Genome Sequencing Center for Infectious Disease"/>
            <person name="Cerqueira G."/>
            <person name="Feldgarden M."/>
            <person name="Courvalin P."/>
            <person name="Perichon B."/>
            <person name="Grillot-Courvalin C."/>
            <person name="Clermont D."/>
            <person name="Rocha E."/>
            <person name="Yoon E.-J."/>
            <person name="Nemec A."/>
            <person name="Walker B."/>
            <person name="Young S.K."/>
            <person name="Zeng Q."/>
            <person name="Gargeya S."/>
            <person name="Fitzgerald M."/>
            <person name="Haas B."/>
            <person name="Abouelleil A."/>
            <person name="Alvarado L."/>
            <person name="Arachchi H.M."/>
            <person name="Berlin A.M."/>
            <person name="Chapman S.B."/>
            <person name="Dewar J."/>
            <person name="Goldberg J."/>
            <person name="Griggs A."/>
            <person name="Gujja S."/>
            <person name="Hansen M."/>
            <person name="Howarth C."/>
            <person name="Imamovic A."/>
            <person name="Larimer J."/>
            <person name="McCowan C."/>
            <person name="Murphy C."/>
            <person name="Neiman D."/>
            <person name="Pearson M."/>
            <person name="Priest M."/>
            <person name="Roberts A."/>
            <person name="Saif S."/>
            <person name="Shea T."/>
            <person name="Sisk P."/>
            <person name="Sykes S."/>
            <person name="Wortman J."/>
            <person name="Nusbaum C."/>
            <person name="Birren B."/>
        </authorList>
    </citation>
    <scope>NUCLEOTIDE SEQUENCE [LARGE SCALE GENOMIC DNA]</scope>
    <source>
        <strain evidence="1 2">NIPH 758</strain>
    </source>
</reference>
<proteinExistence type="predicted"/>
<evidence type="ECO:0000313" key="2">
    <source>
        <dbReference type="Proteomes" id="UP000013049"/>
    </source>
</evidence>
<protein>
    <submittedName>
        <fullName evidence="1">Uncharacterized protein</fullName>
    </submittedName>
</protein>
<organism evidence="1 2">
    <name type="scientific">Acinetobacter vivianii</name>
    <dbReference type="NCBI Taxonomy" id="1776742"/>
    <lineage>
        <taxon>Bacteria</taxon>
        <taxon>Pseudomonadati</taxon>
        <taxon>Pseudomonadota</taxon>
        <taxon>Gammaproteobacteria</taxon>
        <taxon>Moraxellales</taxon>
        <taxon>Moraxellaceae</taxon>
        <taxon>Acinetobacter</taxon>
    </lineage>
</organism>
<dbReference type="HOGENOM" id="CLU_012375_0_0_6"/>
<name>N8WA96_9GAMM</name>
<comment type="caution">
    <text evidence="1">The sequence shown here is derived from an EMBL/GenBank/DDBJ whole genome shotgun (WGS) entry which is preliminary data.</text>
</comment>
<dbReference type="AlphaFoldDB" id="N8WA96"/>
<gene>
    <name evidence="1" type="ORF">F971_02947</name>
</gene>
<dbReference type="Proteomes" id="UP000013049">
    <property type="component" value="Unassembled WGS sequence"/>
</dbReference>
<dbReference type="eggNOG" id="COG2885">
    <property type="taxonomic scope" value="Bacteria"/>
</dbReference>
<sequence length="996" mass="111328">MNKYNVIEKTIIFYNQRNKVLANVNYTLIFCPKQGSRTTYTGVTDDKGQTKPVEISANGKLHILVQGHETIFSPKKLIKPVLADGTNVIEIQDSRLENNIKFITKEQFELQQEKSKKLRAELKELVKKNPKGNFFNLSKMPPAFNHGVQKLEESFDISYEEYKKKNTTIIKSRKYLKFKMYVLYRFVDSRGKGIPNMSYQVFGEGQSKPLVGFRPTPTDQKGYTKQADTHLKSQIKYQMGSTSKTSEWYEPITCVDKQDIRLVVFPTASANTNPDINNKASLGENQKPPIVINPSDNEVLVLPPALYAEFDRKTKILSDAIKEVHHSNSELTRAIQSRNLEQIKELEKRLNINQEKAIEKINGEFKQVADLKEVWIVETTGEKNQSASKYNLARRYLRVSDYKSYSQRRLNEEKEVKIKQENGQVAPPSLIKKEFDKLAKQLLTAKKSVGGDKAVYNLIGGLGGEIAEEYVSSSDITVSQEAQWMRMVAGSSAEGMISASSKGVKMKVSGDASAKWTLFEGVKEWRKFYPCESGWALELGNYDLGTIRFLIGAELSGFSGANLGIAGNLSVDISYQGTTQVLTAAVREPGQSMSNMLNRERKPMFQPAKGDLKEIAAAQESGKPQATAGINAFVGAQIQGVLKGGIEWFKPNIDKGGEGKFVTIAAATGGGGVSAGAGAQGQFQIIYDDGCFKIRAAAHLCWGVGAKGVATFTVGTEHILNYIGFIKLQLLQAGFRSLVYIAGQAFSLMAQALAVCIGDNHPLTESVEEIANVYNIWLNRLNKDQERLKTANHINSAKGREELIIAPPETKGILLYAVTHWGHSTAPIFDIHVSFSDLEVKFFPARKTAVINILKTCITTAEWQNTIQHIHPRAKKLNQSEFGKVEGDLIRFLNYGENPKYAEDIIRCINQGIDYAGTNINHWLKDYLKYRKGAKAVTGTSWNYMLVRNQDDQRFEQFKIQQGISRGFDEQTLMASNLEILAPFKQDEAESKVYHV</sequence>
<dbReference type="EMBL" id="APPC01000018">
    <property type="protein sequence ID" value="ENU91854.1"/>
    <property type="molecule type" value="Genomic_DNA"/>
</dbReference>
<evidence type="ECO:0000313" key="1">
    <source>
        <dbReference type="EMBL" id="ENU91854.1"/>
    </source>
</evidence>
<dbReference type="PATRIC" id="fig|1217712.3.peg.2842"/>
<dbReference type="RefSeq" id="WP_004772707.1">
    <property type="nucleotide sequence ID" value="NZ_KB849357.1"/>
</dbReference>